<accession>A0A938X5Q6</accession>
<evidence type="ECO:0000313" key="4">
    <source>
        <dbReference type="Proteomes" id="UP000774750"/>
    </source>
</evidence>
<dbReference type="GO" id="GO:0003677">
    <property type="term" value="F:DNA binding"/>
    <property type="evidence" value="ECO:0007669"/>
    <property type="project" value="InterPro"/>
</dbReference>
<dbReference type="Proteomes" id="UP000774750">
    <property type="component" value="Unassembled WGS sequence"/>
</dbReference>
<dbReference type="InterPro" id="IPR041657">
    <property type="entry name" value="HTH_17"/>
</dbReference>
<comment type="caution">
    <text evidence="3">The sequence shown here is derived from an EMBL/GenBank/DDBJ whole genome shotgun (WGS) entry which is preliminary data.</text>
</comment>
<dbReference type="AlphaFoldDB" id="A0A938X5Q6"/>
<sequence>MTKKEITKSLCGYPAALNVKETAQILRVSTKTVYKLIAEGKLPAVKVGRENRIAKSELIKYLRHGEKTSSHPGVTFTKMASNIVWTSQNTCGIVCVAEKKSKKGAKNHGSIKHPSCKRTA</sequence>
<dbReference type="InterPro" id="IPR009061">
    <property type="entry name" value="DNA-bd_dom_put_sf"/>
</dbReference>
<dbReference type="RefSeq" id="WP_204444959.1">
    <property type="nucleotide sequence ID" value="NZ_JACJKY010000004.1"/>
</dbReference>
<gene>
    <name evidence="3" type="ORF">H6A12_03895</name>
</gene>
<protein>
    <submittedName>
        <fullName evidence="3">Helix-turn-helix domain-containing protein</fullName>
    </submittedName>
</protein>
<evidence type="ECO:0000259" key="2">
    <source>
        <dbReference type="Pfam" id="PF12728"/>
    </source>
</evidence>
<feature type="region of interest" description="Disordered" evidence="1">
    <location>
        <begin position="100"/>
        <end position="120"/>
    </location>
</feature>
<feature type="domain" description="Helix-turn-helix" evidence="2">
    <location>
        <begin position="17"/>
        <end position="63"/>
    </location>
</feature>
<dbReference type="InterPro" id="IPR036388">
    <property type="entry name" value="WH-like_DNA-bd_sf"/>
</dbReference>
<evidence type="ECO:0000256" key="1">
    <source>
        <dbReference type="SAM" id="MobiDB-lite"/>
    </source>
</evidence>
<dbReference type="Gene3D" id="1.10.10.10">
    <property type="entry name" value="Winged helix-like DNA-binding domain superfamily/Winged helix DNA-binding domain"/>
    <property type="match status" value="1"/>
</dbReference>
<dbReference type="SUPFAM" id="SSF46955">
    <property type="entry name" value="Putative DNA-binding domain"/>
    <property type="match status" value="1"/>
</dbReference>
<organism evidence="3 4">
    <name type="scientific">Merdimmobilis hominis</name>
    <dbReference type="NCBI Taxonomy" id="2897707"/>
    <lineage>
        <taxon>Bacteria</taxon>
        <taxon>Bacillati</taxon>
        <taxon>Bacillota</taxon>
        <taxon>Clostridia</taxon>
        <taxon>Eubacteriales</taxon>
        <taxon>Oscillospiraceae</taxon>
        <taxon>Merdimmobilis</taxon>
    </lineage>
</organism>
<dbReference type="NCBIfam" id="TIGR01764">
    <property type="entry name" value="excise"/>
    <property type="match status" value="1"/>
</dbReference>
<name>A0A938X5Q6_9FIRM</name>
<dbReference type="Pfam" id="PF12728">
    <property type="entry name" value="HTH_17"/>
    <property type="match status" value="1"/>
</dbReference>
<dbReference type="InterPro" id="IPR010093">
    <property type="entry name" value="SinI_DNA-bd"/>
</dbReference>
<reference evidence="3" key="1">
    <citation type="submission" date="2020-08" db="EMBL/GenBank/DDBJ databases">
        <authorList>
            <person name="Cejkova D."/>
            <person name="Kubasova T."/>
            <person name="Jahodarova E."/>
            <person name="Rychlik I."/>
        </authorList>
    </citation>
    <scope>NUCLEOTIDE SEQUENCE</scope>
    <source>
        <strain evidence="3">An559</strain>
    </source>
</reference>
<proteinExistence type="predicted"/>
<reference evidence="3" key="2">
    <citation type="journal article" date="2021" name="Sci. Rep.">
        <title>The distribution of antibiotic resistance genes in chicken gut microbiota commensals.</title>
        <authorList>
            <person name="Juricova H."/>
            <person name="Matiasovicova J."/>
            <person name="Kubasova T."/>
            <person name="Cejkova D."/>
            <person name="Rychlik I."/>
        </authorList>
    </citation>
    <scope>NUCLEOTIDE SEQUENCE</scope>
    <source>
        <strain evidence="3">An559</strain>
    </source>
</reference>
<dbReference type="EMBL" id="JACJKY010000004">
    <property type="protein sequence ID" value="MBM6920300.1"/>
    <property type="molecule type" value="Genomic_DNA"/>
</dbReference>
<keyword evidence="4" id="KW-1185">Reference proteome</keyword>
<evidence type="ECO:0000313" key="3">
    <source>
        <dbReference type="EMBL" id="MBM6920300.1"/>
    </source>
</evidence>